<sequence length="698" mass="77860">MKSRAEKRIETEGAYTNRMRQIMDESETLVVENSSDMSYMSELELPSERVEESQLSEHVKNLTALLSSVLATCCRSCSCCRKIADIFRTRNPDSIYDKSPCIVTTLVSSTPLSEKNTEHLFQKKRECCEPNDAEYWTNTQNLDIGNHSQPKIKKSSKNASDRKASTLNDPESPLADKFDSKDERIVNTPAPKSKKRMNKKISTNESEILEAGSNQRVRNDAKNETNTQNLNIGNPSQPKIKKPAKKRRAIYALPGKRNKASGRKASKLNDSKSPLANTLESEEEIMVNKSASQSKQRKEKKRSTDKSEILEAGSNQPETSTKTATDLSERHTDISQRNDAKNQTNSQILDISNNSQLKIKKSGRKKRTPYTLPGGRKETSDRKASKLKSPLANTLDSEDEIMVNKSASKSKQRKEKKRSTDESEILEPRSNQPETSSKTATELSERNTDISQRDDIENQTTTQSLDISYNKQPKARKGKKRRSLYKVPVPQKKVALAKDRISDIKSPQVSTLDSESETTENHAKSNPKKPTGNKLASKGKQNLSVQENSSLPDVGVKDYKRSKSQAKKVDSVKKQPVESLAPASGKKATGKSGKGATGETCDKKGQNSPSEDFVSPQSNHIVANIRNELYTISMDTESKKTRNIIARKLARRAGSSLHGSVLAEPIDANPCSKRLYSDEAWRNSELFEILCKQSEENC</sequence>
<evidence type="ECO:0000313" key="2">
    <source>
        <dbReference type="EnsemblMetazoa" id="XP_019769304.1"/>
    </source>
</evidence>
<feature type="compositionally biased region" description="Basic and acidic residues" evidence="1">
    <location>
        <begin position="555"/>
        <end position="576"/>
    </location>
</feature>
<feature type="compositionally biased region" description="Polar residues" evidence="1">
    <location>
        <begin position="429"/>
        <end position="442"/>
    </location>
</feature>
<reference evidence="2" key="2">
    <citation type="submission" date="2024-08" db="UniProtKB">
        <authorList>
            <consortium name="EnsemblMetazoa"/>
        </authorList>
    </citation>
    <scope>IDENTIFICATION</scope>
</reference>
<dbReference type="EnsemblMetazoa" id="XM_019913745.1">
    <property type="protein sequence ID" value="XP_019769304.1"/>
    <property type="gene ID" value="LOC109543841"/>
</dbReference>
<feature type="compositionally biased region" description="Polar residues" evidence="1">
    <location>
        <begin position="139"/>
        <end position="149"/>
    </location>
</feature>
<feature type="compositionally biased region" description="Basic and acidic residues" evidence="1">
    <location>
        <begin position="327"/>
        <end position="340"/>
    </location>
</feature>
<feature type="compositionally biased region" description="Basic residues" evidence="1">
    <location>
        <begin position="358"/>
        <end position="368"/>
    </location>
</feature>
<feature type="compositionally biased region" description="Basic residues" evidence="1">
    <location>
        <begin position="408"/>
        <end position="417"/>
    </location>
</feature>
<keyword evidence="3" id="KW-1185">Reference proteome</keyword>
<dbReference type="KEGG" id="dpa:109543841"/>
<feature type="compositionally biased region" description="Basic and acidic residues" evidence="1">
    <location>
        <begin position="174"/>
        <end position="185"/>
    </location>
</feature>
<name>A0AAR5Q7U5_DENPD</name>
<dbReference type="AlphaFoldDB" id="A0AAR5Q7U5"/>
<feature type="compositionally biased region" description="Polar residues" evidence="1">
    <location>
        <begin position="341"/>
        <end position="357"/>
    </location>
</feature>
<feature type="compositionally biased region" description="Basic residues" evidence="1">
    <location>
        <begin position="473"/>
        <end position="484"/>
    </location>
</feature>
<dbReference type="EnsemblMetazoa" id="XM_019913746.1">
    <property type="protein sequence ID" value="XP_019769305.1"/>
    <property type="gene ID" value="LOC109543841"/>
</dbReference>
<feature type="compositionally biased region" description="Polar residues" evidence="1">
    <location>
        <begin position="606"/>
        <end position="616"/>
    </location>
</feature>
<dbReference type="EnsemblMetazoa" id="XM_019913747.1">
    <property type="protein sequence ID" value="XP_019769306.1"/>
    <property type="gene ID" value="LOC109543841"/>
</dbReference>
<dbReference type="Proteomes" id="UP000019118">
    <property type="component" value="Unassembled WGS sequence"/>
</dbReference>
<evidence type="ECO:0000313" key="3">
    <source>
        <dbReference type="Proteomes" id="UP000019118"/>
    </source>
</evidence>
<feature type="compositionally biased region" description="Basic and acidic residues" evidence="1">
    <location>
        <begin position="443"/>
        <end position="456"/>
    </location>
</feature>
<evidence type="ECO:0000256" key="1">
    <source>
        <dbReference type="SAM" id="MobiDB-lite"/>
    </source>
</evidence>
<feature type="compositionally biased region" description="Polar residues" evidence="1">
    <location>
        <begin position="539"/>
        <end position="551"/>
    </location>
</feature>
<feature type="compositionally biased region" description="Polar residues" evidence="1">
    <location>
        <begin position="458"/>
        <end position="471"/>
    </location>
</feature>
<accession>A0AAR5Q7U5</accession>
<feature type="compositionally biased region" description="Basic and acidic residues" evidence="1">
    <location>
        <begin position="375"/>
        <end position="384"/>
    </location>
</feature>
<feature type="compositionally biased region" description="Polar residues" evidence="1">
    <location>
        <begin position="313"/>
        <end position="326"/>
    </location>
</feature>
<organism evidence="2 3">
    <name type="scientific">Dendroctonus ponderosae</name>
    <name type="common">Mountain pine beetle</name>
    <dbReference type="NCBI Taxonomy" id="77166"/>
    <lineage>
        <taxon>Eukaryota</taxon>
        <taxon>Metazoa</taxon>
        <taxon>Ecdysozoa</taxon>
        <taxon>Arthropoda</taxon>
        <taxon>Hexapoda</taxon>
        <taxon>Insecta</taxon>
        <taxon>Pterygota</taxon>
        <taxon>Neoptera</taxon>
        <taxon>Endopterygota</taxon>
        <taxon>Coleoptera</taxon>
        <taxon>Polyphaga</taxon>
        <taxon>Cucujiformia</taxon>
        <taxon>Curculionidae</taxon>
        <taxon>Scolytinae</taxon>
        <taxon>Dendroctonus</taxon>
    </lineage>
</organism>
<dbReference type="GeneID" id="109543841"/>
<feature type="compositionally biased region" description="Polar residues" evidence="1">
    <location>
        <begin position="200"/>
        <end position="216"/>
    </location>
</feature>
<reference evidence="3" key="1">
    <citation type="journal article" date="2013" name="Genome Biol.">
        <title>Draft genome of the mountain pine beetle, Dendroctonus ponderosae Hopkins, a major forest pest.</title>
        <authorList>
            <person name="Keeling C.I."/>
            <person name="Yuen M.M."/>
            <person name="Liao N.Y."/>
            <person name="Docking T.R."/>
            <person name="Chan S.K."/>
            <person name="Taylor G.A."/>
            <person name="Palmquist D.L."/>
            <person name="Jackman S.D."/>
            <person name="Nguyen A."/>
            <person name="Li M."/>
            <person name="Henderson H."/>
            <person name="Janes J.K."/>
            <person name="Zhao Y."/>
            <person name="Pandoh P."/>
            <person name="Moore R."/>
            <person name="Sperling F.A."/>
            <person name="Huber D.P."/>
            <person name="Birol I."/>
            <person name="Jones S.J."/>
            <person name="Bohlmann J."/>
        </authorList>
    </citation>
    <scope>NUCLEOTIDE SEQUENCE</scope>
</reference>
<proteinExistence type="predicted"/>
<feature type="compositionally biased region" description="Polar residues" evidence="1">
    <location>
        <begin position="224"/>
        <end position="237"/>
    </location>
</feature>
<feature type="region of interest" description="Disordered" evidence="1">
    <location>
        <begin position="139"/>
        <end position="616"/>
    </location>
</feature>
<feature type="compositionally biased region" description="Basic residues" evidence="1">
    <location>
        <begin position="256"/>
        <end position="266"/>
    </location>
</feature>
<protein>
    <submittedName>
        <fullName evidence="2">Uncharacterized protein</fullName>
    </submittedName>
</protein>
<feature type="compositionally biased region" description="Basic residues" evidence="1">
    <location>
        <begin position="239"/>
        <end position="249"/>
    </location>
</feature>